<dbReference type="AlphaFoldDB" id="A0A1K2IMD5"/>
<dbReference type="RefSeq" id="WP_072409201.1">
    <property type="nucleotide sequence ID" value="NZ_FPKW01000005.1"/>
</dbReference>
<gene>
    <name evidence="1" type="ORF">SAMN05216324_105162</name>
</gene>
<dbReference type="EMBL" id="FPKW01000005">
    <property type="protein sequence ID" value="SFZ93629.1"/>
    <property type="molecule type" value="Genomic_DNA"/>
</dbReference>
<protein>
    <recommendedName>
        <fullName evidence="3">VWFA domain-containing protein</fullName>
    </recommendedName>
</protein>
<evidence type="ECO:0000313" key="1">
    <source>
        <dbReference type="EMBL" id="SFZ93629.1"/>
    </source>
</evidence>
<dbReference type="PROSITE" id="PS51257">
    <property type="entry name" value="PROKAR_LIPOPROTEIN"/>
    <property type="match status" value="1"/>
</dbReference>
<dbReference type="STRING" id="1612149.SAMN05216324_105162"/>
<dbReference type="Proteomes" id="UP000182034">
    <property type="component" value="Unassembled WGS sequence"/>
</dbReference>
<evidence type="ECO:0000313" key="2">
    <source>
        <dbReference type="Proteomes" id="UP000182034"/>
    </source>
</evidence>
<proteinExistence type="predicted"/>
<accession>A0A1K2IMD5</accession>
<keyword evidence="2" id="KW-1185">Reference proteome</keyword>
<evidence type="ECO:0008006" key="3">
    <source>
        <dbReference type="Google" id="ProtNLM"/>
    </source>
</evidence>
<reference evidence="2" key="1">
    <citation type="submission" date="2016-10" db="EMBL/GenBank/DDBJ databases">
        <authorList>
            <person name="Varghese N."/>
            <person name="Submissions S."/>
        </authorList>
    </citation>
    <scope>NUCLEOTIDE SEQUENCE [LARGE SCALE GENOMIC DNA]</scope>
    <source>
        <strain evidence="2">SUR2</strain>
    </source>
</reference>
<dbReference type="OrthoDB" id="945646at2"/>
<organism evidence="1 2">
    <name type="scientific">Chryseobacterium limigenitum</name>
    <dbReference type="NCBI Taxonomy" id="1612149"/>
    <lineage>
        <taxon>Bacteria</taxon>
        <taxon>Pseudomonadati</taxon>
        <taxon>Bacteroidota</taxon>
        <taxon>Flavobacteriia</taxon>
        <taxon>Flavobacteriales</taxon>
        <taxon>Weeksellaceae</taxon>
        <taxon>Chryseobacterium group</taxon>
        <taxon>Chryseobacterium</taxon>
    </lineage>
</organism>
<name>A0A1K2IMD5_9FLAO</name>
<sequence length="295" mass="34392">MKKIFYLLLIISLVSCCKKEPEKIDPIKADSITPDPNNINVSILIDLSDRIDPQTHPNPTMEYFQRDTEYIKAIEKGFLNHIKTKRIITFNDQMQVFFNPEPSDPKMNEFTRELKISFDKNTGKDYFSSVEKKYSELPSNIYQSAIKDGKYVGSDIWEFFKNKVKDYCIKDDHRNILFILTDGYMYHQNTKFEEEKKTSYLTSKLIKSNNLTTSDFKNTIEKNKLGFVKANDNLSNLEVVVLGINPEKGNPFEEGVIKEYWESWFKEMKIKNYQIKSADLPSNLEPIILKAISGK</sequence>